<proteinExistence type="predicted"/>
<reference evidence="1 2" key="1">
    <citation type="journal article" date="2021" name="Hortic Res">
        <title>High-quality reference genome and annotation aids understanding of berry development for evergreen blueberry (Vaccinium darrowii).</title>
        <authorList>
            <person name="Yu J."/>
            <person name="Hulse-Kemp A.M."/>
            <person name="Babiker E."/>
            <person name="Staton M."/>
        </authorList>
    </citation>
    <scope>NUCLEOTIDE SEQUENCE [LARGE SCALE GENOMIC DNA]</scope>
    <source>
        <strain evidence="2">cv. NJ 8807/NJ 8810</strain>
        <tissue evidence="1">Young leaf</tissue>
    </source>
</reference>
<comment type="caution">
    <text evidence="1">The sequence shown here is derived from an EMBL/GenBank/DDBJ whole genome shotgun (WGS) entry which is preliminary data.</text>
</comment>
<dbReference type="Proteomes" id="UP000828048">
    <property type="component" value="Chromosome 6"/>
</dbReference>
<protein>
    <submittedName>
        <fullName evidence="1">Uncharacterized protein</fullName>
    </submittedName>
</protein>
<gene>
    <name evidence="1" type="ORF">Vadar_009015</name>
</gene>
<name>A0ACB7X8Y3_9ERIC</name>
<dbReference type="EMBL" id="CM037156">
    <property type="protein sequence ID" value="KAH7837054.1"/>
    <property type="molecule type" value="Genomic_DNA"/>
</dbReference>
<accession>A0ACB7X8Y3</accession>
<evidence type="ECO:0000313" key="1">
    <source>
        <dbReference type="EMBL" id="KAH7837054.1"/>
    </source>
</evidence>
<keyword evidence="2" id="KW-1185">Reference proteome</keyword>
<organism evidence="1 2">
    <name type="scientific">Vaccinium darrowii</name>
    <dbReference type="NCBI Taxonomy" id="229202"/>
    <lineage>
        <taxon>Eukaryota</taxon>
        <taxon>Viridiplantae</taxon>
        <taxon>Streptophyta</taxon>
        <taxon>Embryophyta</taxon>
        <taxon>Tracheophyta</taxon>
        <taxon>Spermatophyta</taxon>
        <taxon>Magnoliopsida</taxon>
        <taxon>eudicotyledons</taxon>
        <taxon>Gunneridae</taxon>
        <taxon>Pentapetalae</taxon>
        <taxon>asterids</taxon>
        <taxon>Ericales</taxon>
        <taxon>Ericaceae</taxon>
        <taxon>Vaccinioideae</taxon>
        <taxon>Vaccinieae</taxon>
        <taxon>Vaccinium</taxon>
    </lineage>
</organism>
<evidence type="ECO:0000313" key="2">
    <source>
        <dbReference type="Proteomes" id="UP000828048"/>
    </source>
</evidence>
<sequence length="190" mass="21701">MIGFLGKGKMIAFVGDSLGRQQFQSLMLPNVGWKYGLTKPFGAVRPNGWAYWFPHTDTTIYITDQQPCVIEHININDPSTDFAMHLDRPPAFLKQYIHQFDVLLLNTGQASWSRVKFRENRWVMHVNGKPIEARDSRASDLGVRFGGVTSLEEVRASIELGFGVLAHLRHFHGMRICIGWYRNSCHRKGV</sequence>